<evidence type="ECO:0000256" key="1">
    <source>
        <dbReference type="SAM" id="SignalP"/>
    </source>
</evidence>
<protein>
    <recommendedName>
        <fullName evidence="2">Septum formation-related domain-containing protein</fullName>
    </recommendedName>
</protein>
<comment type="caution">
    <text evidence="3">The sequence shown here is derived from an EMBL/GenBank/DDBJ whole genome shotgun (WGS) entry which is preliminary data.</text>
</comment>
<dbReference type="InterPro" id="IPR026004">
    <property type="entry name" value="Septum_form"/>
</dbReference>
<dbReference type="Proteomes" id="UP001183648">
    <property type="component" value="Unassembled WGS sequence"/>
</dbReference>
<keyword evidence="1" id="KW-0732">Signal</keyword>
<dbReference type="EMBL" id="JAVDYG010000001">
    <property type="protein sequence ID" value="MDR7360887.1"/>
    <property type="molecule type" value="Genomic_DNA"/>
</dbReference>
<organism evidence="3 4">
    <name type="scientific">Nocardioides marmoribigeumensis</name>
    <dbReference type="NCBI Taxonomy" id="433649"/>
    <lineage>
        <taxon>Bacteria</taxon>
        <taxon>Bacillati</taxon>
        <taxon>Actinomycetota</taxon>
        <taxon>Actinomycetes</taxon>
        <taxon>Propionibacteriales</taxon>
        <taxon>Nocardioidaceae</taxon>
        <taxon>Nocardioides</taxon>
    </lineage>
</organism>
<feature type="signal peptide" evidence="1">
    <location>
        <begin position="1"/>
        <end position="21"/>
    </location>
</feature>
<feature type="chain" id="PRO_5047454600" description="Septum formation-related domain-containing protein" evidence="1">
    <location>
        <begin position="22"/>
        <end position="265"/>
    </location>
</feature>
<evidence type="ECO:0000259" key="2">
    <source>
        <dbReference type="Pfam" id="PF13845"/>
    </source>
</evidence>
<gene>
    <name evidence="3" type="ORF">J2S63_000440</name>
</gene>
<accession>A0ABU2BQG5</accession>
<sequence length="265" mass="28799">MTRLLAVAALLLAVLLSGCEAKDVVPGGGGGRAADLSAPGNGLCRDLDVEAVDAPSDASEPVACTATHTAQTFFVGSFDKAATKDTAYDDEALGATVARSCRPRFTRFTGATDSLVLRTVVTWAWWRPSKEAWEQGARWFRCDVVARSSADALAPLPRTAKGLLLGIPPARWMVCADGAKVADAPRVACTEKHTWRAVSAVSIGTRRDRWPGSRLVEVRSRDFCSDWVGAWTNYSLDYEYAYTWFGKDDWASGNRLSVCWARTEE</sequence>
<evidence type="ECO:0000313" key="3">
    <source>
        <dbReference type="EMBL" id="MDR7360887.1"/>
    </source>
</evidence>
<proteinExistence type="predicted"/>
<reference evidence="3 4" key="1">
    <citation type="submission" date="2023-07" db="EMBL/GenBank/DDBJ databases">
        <title>Sequencing the genomes of 1000 actinobacteria strains.</title>
        <authorList>
            <person name="Klenk H.-P."/>
        </authorList>
    </citation>
    <scope>NUCLEOTIDE SEQUENCE [LARGE SCALE GENOMIC DNA]</scope>
    <source>
        <strain evidence="3 4">DSM 19426</strain>
    </source>
</reference>
<dbReference type="RefSeq" id="WP_310298044.1">
    <property type="nucleotide sequence ID" value="NZ_BAAAPS010000002.1"/>
</dbReference>
<dbReference type="Pfam" id="PF13845">
    <property type="entry name" value="Septum_form"/>
    <property type="match status" value="1"/>
</dbReference>
<name>A0ABU2BQG5_9ACTN</name>
<evidence type="ECO:0000313" key="4">
    <source>
        <dbReference type="Proteomes" id="UP001183648"/>
    </source>
</evidence>
<keyword evidence="4" id="KW-1185">Reference proteome</keyword>
<feature type="domain" description="Septum formation-related" evidence="2">
    <location>
        <begin position="47"/>
        <end position="259"/>
    </location>
</feature>
<dbReference type="PROSITE" id="PS51257">
    <property type="entry name" value="PROKAR_LIPOPROTEIN"/>
    <property type="match status" value="1"/>
</dbReference>